<proteinExistence type="predicted"/>
<evidence type="ECO:0000313" key="2">
    <source>
        <dbReference type="EMBL" id="KAI7843337.1"/>
    </source>
</evidence>
<dbReference type="PANTHER" id="PTHR33645:SF11">
    <property type="entry name" value="AMINOPEPTIDASE (DUF3754)"/>
    <property type="match status" value="1"/>
</dbReference>
<accession>A0AAD5H899</accession>
<feature type="region of interest" description="Disordered" evidence="1">
    <location>
        <begin position="557"/>
        <end position="616"/>
    </location>
</feature>
<feature type="compositionally biased region" description="Gly residues" evidence="1">
    <location>
        <begin position="560"/>
        <end position="575"/>
    </location>
</feature>
<dbReference type="PANTHER" id="PTHR33645">
    <property type="entry name" value="AMINOPEPTIDASE (DUF3754)"/>
    <property type="match status" value="1"/>
</dbReference>
<dbReference type="Proteomes" id="UP001205105">
    <property type="component" value="Unassembled WGS sequence"/>
</dbReference>
<reference evidence="2" key="1">
    <citation type="submission" date="2020-11" db="EMBL/GenBank/DDBJ databases">
        <title>Chlorella ohadii genome sequencing and assembly.</title>
        <authorList>
            <person name="Murik O."/>
            <person name="Treves H."/>
            <person name="Kedem I."/>
            <person name="Shotland Y."/>
            <person name="Kaplan A."/>
        </authorList>
    </citation>
    <scope>NUCLEOTIDE SEQUENCE</scope>
    <source>
        <strain evidence="2">1</strain>
    </source>
</reference>
<dbReference type="AlphaFoldDB" id="A0AAD5H899"/>
<evidence type="ECO:0000256" key="1">
    <source>
        <dbReference type="SAM" id="MobiDB-lite"/>
    </source>
</evidence>
<comment type="caution">
    <text evidence="2">The sequence shown here is derived from an EMBL/GenBank/DDBJ whole genome shotgun (WGS) entry which is preliminary data.</text>
</comment>
<keyword evidence="3" id="KW-1185">Reference proteome</keyword>
<organism evidence="2 3">
    <name type="scientific">Chlorella ohadii</name>
    <dbReference type="NCBI Taxonomy" id="2649997"/>
    <lineage>
        <taxon>Eukaryota</taxon>
        <taxon>Viridiplantae</taxon>
        <taxon>Chlorophyta</taxon>
        <taxon>core chlorophytes</taxon>
        <taxon>Trebouxiophyceae</taxon>
        <taxon>Chlorellales</taxon>
        <taxon>Chlorellaceae</taxon>
        <taxon>Chlorella clade</taxon>
        <taxon>Chlorella</taxon>
    </lineage>
</organism>
<evidence type="ECO:0000313" key="3">
    <source>
        <dbReference type="Proteomes" id="UP001205105"/>
    </source>
</evidence>
<protein>
    <submittedName>
        <fullName evidence="2">Uncharacterized protein</fullName>
    </submittedName>
</protein>
<sequence length="616" mass="67123">MAHKDRQPIVVTRERVLAPPDRFIPVGEDQLIHYFKGVFGSELAPAVPVLHQLIESCTSADFTALRRRLLDNYDYFGKAAEARTGVALRPGEELDKQELAFLADFVQLMEAAQYRQLHSAEWDAAQAEDFLFTLPCHVKWSAMDTKMLRRYWAAYPEERAEAPEETAERIMVFQRGAEVATMQGSYFLLKVNLIISMWILQPLHRLFCWVAQQMKLQHLMPPPPKGGSEDDTAAQAAMDRVAKQELHPATVEIERRTFARVFPDGASVLRQFFKTVKLREACFRDVIVLYRLAVPDTPAPANEIEIIKEADPKLMQRNIVLKQFRGIPLADLEMVMPEKRVFVPPKVFVEMAITLVGGLVALATALWSGAKEGHGLAAAWTGLSLLAARAMQVYTSALAQKNLIENTMGKLLYERTVGSGVGVLTNLVDGMSRQRVREILICYCILLDSQKPLTAAELDAACERFLASQFGCKIDFCCEEASCRALPAILKWGLASEDKAGALTAVPLPKALQRLDEVFDNIYSFSGSAKNILAKAASGADSSAAAAAVGEASGASSATAGGGGGSGSGSAGGHALGKVLSQKRQPVTVAPVPGSPATPSKKSKKGMFGRISRVFS</sequence>
<dbReference type="InterPro" id="IPR022227">
    <property type="entry name" value="DUF3754"/>
</dbReference>
<gene>
    <name evidence="2" type="ORF">COHA_003035</name>
</gene>
<name>A0AAD5H899_9CHLO</name>
<dbReference type="Pfam" id="PF12576">
    <property type="entry name" value="DUF3754"/>
    <property type="match status" value="1"/>
</dbReference>
<dbReference type="EMBL" id="JADXDR010000040">
    <property type="protein sequence ID" value="KAI7843337.1"/>
    <property type="molecule type" value="Genomic_DNA"/>
</dbReference>